<keyword evidence="2" id="KW-0732">Signal</keyword>
<dbReference type="Proteomes" id="UP000680132">
    <property type="component" value="Unassembled WGS sequence"/>
</dbReference>
<sequence>MSRRGRRSDGARLRARAASALLAAALVVGLSACVPEPEPGEARRDPAPSFADARTTQVDGDGESWTTGDVAIDVPAGAVTVKVAGIAVGAEIGVADSGIARETFGTPVRIETTSALHDPATVTWDVGGLDPGLAEAAVLVAWDDDARVWRPLDTPLTVADGTLSAQLDASGVVTWATGALSTPAATPDPASPACDGPSLPGWVAVFGDPDRSRDDAALPSCPENPQGDELTVHTASASPVTRALEAQEGAGWQWATRHGAAGRFWALAASLIDDERTVLLPPSATVDVGFRAPSDPAVPLRAVARVDARTATVDLLAAFARQVSLGEVADASVDALLTTLYECGASQTGALTDPAAAGAVAAALTACDLGPVAHALAGTIRDSDDDAAVQGARAAATAARLAAQGRFDDIASSHAEALAAAAALPQGGASFTVLARRDAPALGSWTPTCTDPAADSMALFGVLAVQPPFVGVPRDIAADPQWRDAVVTALAPLARCTPAQQAAFAMQVPGEWNDPDAAGVVVEELAGLGLSLLTCDELFAAAAPLAAGFSPASGVTAGTGQLACAWGADRGKDVADESQRALVQVWVSREAGDAAAVATRRGELEKLPDNGLQQSATITAADGYLLGSYMPTGLELEARVPGYRVVITTTSATEPAQWRMHEGIAAAEAVVAAVAG</sequence>
<reference evidence="3" key="1">
    <citation type="submission" date="2021-03" db="EMBL/GenBank/DDBJ databases">
        <title>Microbacterium sp. nov., a novel actinobacterium isolated from cow dung.</title>
        <authorList>
            <person name="Zhang L."/>
        </authorList>
    </citation>
    <scope>NUCLEOTIDE SEQUENCE</scope>
    <source>
        <strain evidence="3">NEAU-LLB</strain>
    </source>
</reference>
<feature type="chain" id="PRO_5037153187" evidence="2">
    <location>
        <begin position="33"/>
        <end position="676"/>
    </location>
</feature>
<dbReference type="PROSITE" id="PS51257">
    <property type="entry name" value="PROKAR_LIPOPROTEIN"/>
    <property type="match status" value="1"/>
</dbReference>
<organism evidence="3 4">
    <name type="scientific">Microbacterium stercoris</name>
    <dbReference type="NCBI Taxonomy" id="2820289"/>
    <lineage>
        <taxon>Bacteria</taxon>
        <taxon>Bacillati</taxon>
        <taxon>Actinomycetota</taxon>
        <taxon>Actinomycetes</taxon>
        <taxon>Micrococcales</taxon>
        <taxon>Microbacteriaceae</taxon>
        <taxon>Microbacterium</taxon>
    </lineage>
</organism>
<feature type="region of interest" description="Disordered" evidence="1">
    <location>
        <begin position="37"/>
        <end position="66"/>
    </location>
</feature>
<dbReference type="AlphaFoldDB" id="A0A939QHR6"/>
<name>A0A939QHR6_9MICO</name>
<accession>A0A939QHR6</accession>
<gene>
    <name evidence="3" type="ORF">J5V96_06000</name>
</gene>
<protein>
    <submittedName>
        <fullName evidence="3">Uncharacterized protein</fullName>
    </submittedName>
</protein>
<dbReference type="EMBL" id="JAGFOA010000002">
    <property type="protein sequence ID" value="MBO3663063.1"/>
    <property type="molecule type" value="Genomic_DNA"/>
</dbReference>
<dbReference type="RefSeq" id="WP_208501709.1">
    <property type="nucleotide sequence ID" value="NZ_JAGFOA010000002.1"/>
</dbReference>
<evidence type="ECO:0000313" key="4">
    <source>
        <dbReference type="Proteomes" id="UP000680132"/>
    </source>
</evidence>
<evidence type="ECO:0000256" key="1">
    <source>
        <dbReference type="SAM" id="MobiDB-lite"/>
    </source>
</evidence>
<evidence type="ECO:0000256" key="2">
    <source>
        <dbReference type="SAM" id="SignalP"/>
    </source>
</evidence>
<comment type="caution">
    <text evidence="3">The sequence shown here is derived from an EMBL/GenBank/DDBJ whole genome shotgun (WGS) entry which is preliminary data.</text>
</comment>
<evidence type="ECO:0000313" key="3">
    <source>
        <dbReference type="EMBL" id="MBO3663063.1"/>
    </source>
</evidence>
<proteinExistence type="predicted"/>
<feature type="signal peptide" evidence="2">
    <location>
        <begin position="1"/>
        <end position="32"/>
    </location>
</feature>
<keyword evidence="4" id="KW-1185">Reference proteome</keyword>